<dbReference type="Pfam" id="PF00486">
    <property type="entry name" value="Trans_reg_C"/>
    <property type="match status" value="1"/>
</dbReference>
<evidence type="ECO:0000256" key="1">
    <source>
        <dbReference type="ARBA" id="ARBA00022553"/>
    </source>
</evidence>
<evidence type="ECO:0000256" key="6">
    <source>
        <dbReference type="ARBA" id="ARBA00023163"/>
    </source>
</evidence>
<evidence type="ECO:0000259" key="10">
    <source>
        <dbReference type="PROSITE" id="PS51755"/>
    </source>
</evidence>
<keyword evidence="6" id="KW-0804">Transcription</keyword>
<dbReference type="PROSITE" id="PS50110">
    <property type="entry name" value="RESPONSE_REGULATORY"/>
    <property type="match status" value="1"/>
</dbReference>
<dbReference type="InterPro" id="IPR039420">
    <property type="entry name" value="WalR-like"/>
</dbReference>
<dbReference type="PANTHER" id="PTHR48111:SF2">
    <property type="entry name" value="RESPONSE REGULATOR SAER"/>
    <property type="match status" value="1"/>
</dbReference>
<sequence length="225" mass="25139">MVVTTTLLIIEDDAAVHALLKETLTLQHYQVLDAFSGTEGLLLFQQHAVDLVLLDLMLPGLAGEEVIRRMRQASGVPVITLSAKVDQATKLDLLTHGADDYVTKPFDIEELLARISIQLRHHQADSSTSQTLTYHTIVANLETRVVTVAGQPIHLTSREFAILVLLLRHPQKVFSRTNLYESVWQEPYLASDKTVNVHVSNLRLKLNRNGGQYIQTVWGIGFKLA</sequence>
<keyword evidence="1 7" id="KW-0597">Phosphoprotein</keyword>
<reference evidence="11 12" key="1">
    <citation type="submission" date="2015-07" db="EMBL/GenBank/DDBJ databases">
        <title>Lactobacillus korensis/26-25/ whole genome sequencing.</title>
        <authorList>
            <person name="Kim M.K."/>
            <person name="Im W.-T."/>
            <person name="Srinivasan S."/>
            <person name="Lee J.-J."/>
        </authorList>
    </citation>
    <scope>NUCLEOTIDE SEQUENCE [LARGE SCALE GENOMIC DNA]</scope>
    <source>
        <strain evidence="11 12">26-25</strain>
    </source>
</reference>
<feature type="domain" description="OmpR/PhoB-type" evidence="10">
    <location>
        <begin position="129"/>
        <end position="225"/>
    </location>
</feature>
<keyword evidence="3" id="KW-0805">Transcription regulation</keyword>
<dbReference type="Proteomes" id="UP000036000">
    <property type="component" value="Chromosome"/>
</dbReference>
<proteinExistence type="predicted"/>
<evidence type="ECO:0000256" key="7">
    <source>
        <dbReference type="PROSITE-ProRule" id="PRU00169"/>
    </source>
</evidence>
<keyword evidence="4 8" id="KW-0238">DNA-binding</keyword>
<dbReference type="InterPro" id="IPR011006">
    <property type="entry name" value="CheY-like_superfamily"/>
</dbReference>
<dbReference type="InterPro" id="IPR036388">
    <property type="entry name" value="WH-like_DNA-bd_sf"/>
</dbReference>
<evidence type="ECO:0000256" key="4">
    <source>
        <dbReference type="ARBA" id="ARBA00023125"/>
    </source>
</evidence>
<dbReference type="RefSeq" id="WP_048736053.1">
    <property type="nucleotide sequence ID" value="NZ_CP012033.1"/>
</dbReference>
<feature type="DNA-binding region" description="OmpR/PhoB-type" evidence="8">
    <location>
        <begin position="129"/>
        <end position="225"/>
    </location>
</feature>
<protein>
    <submittedName>
        <fullName evidence="11">XRE family transcriptional regulator</fullName>
    </submittedName>
</protein>
<dbReference type="PROSITE" id="PS51755">
    <property type="entry name" value="OMPR_PHOB"/>
    <property type="match status" value="1"/>
</dbReference>
<dbReference type="GO" id="GO:0000156">
    <property type="term" value="F:phosphorelay response regulator activity"/>
    <property type="evidence" value="ECO:0007669"/>
    <property type="project" value="TreeGrafter"/>
</dbReference>
<dbReference type="SMART" id="SM00448">
    <property type="entry name" value="REC"/>
    <property type="match status" value="1"/>
</dbReference>
<dbReference type="Gene3D" id="3.40.50.2300">
    <property type="match status" value="1"/>
</dbReference>
<dbReference type="GO" id="GO:0000976">
    <property type="term" value="F:transcription cis-regulatory region binding"/>
    <property type="evidence" value="ECO:0007669"/>
    <property type="project" value="TreeGrafter"/>
</dbReference>
<evidence type="ECO:0000313" key="11">
    <source>
        <dbReference type="EMBL" id="AKP65772.1"/>
    </source>
</evidence>
<dbReference type="EMBL" id="CP012033">
    <property type="protein sequence ID" value="AKP65772.1"/>
    <property type="molecule type" value="Genomic_DNA"/>
</dbReference>
<keyword evidence="12" id="KW-1185">Reference proteome</keyword>
<keyword evidence="5" id="KW-0010">Activator</keyword>
<name>A0AAC8ZHJ3_9LACO</name>
<evidence type="ECO:0000313" key="12">
    <source>
        <dbReference type="Proteomes" id="UP000036000"/>
    </source>
</evidence>
<dbReference type="GO" id="GO:0032993">
    <property type="term" value="C:protein-DNA complex"/>
    <property type="evidence" value="ECO:0007669"/>
    <property type="project" value="TreeGrafter"/>
</dbReference>
<dbReference type="SMART" id="SM00862">
    <property type="entry name" value="Trans_reg_C"/>
    <property type="match status" value="1"/>
</dbReference>
<dbReference type="AlphaFoldDB" id="A0AAC8ZHJ3"/>
<feature type="modified residue" description="4-aspartylphosphate" evidence="7">
    <location>
        <position position="55"/>
    </location>
</feature>
<accession>A0AAC8ZHJ3</accession>
<evidence type="ECO:0000256" key="8">
    <source>
        <dbReference type="PROSITE-ProRule" id="PRU01091"/>
    </source>
</evidence>
<dbReference type="FunFam" id="1.10.10.10:FF:000018">
    <property type="entry name" value="DNA-binding response regulator ResD"/>
    <property type="match status" value="1"/>
</dbReference>
<dbReference type="Pfam" id="PF00072">
    <property type="entry name" value="Response_reg"/>
    <property type="match status" value="1"/>
</dbReference>
<dbReference type="InterPro" id="IPR001789">
    <property type="entry name" value="Sig_transdc_resp-reg_receiver"/>
</dbReference>
<feature type="domain" description="Response regulatory" evidence="9">
    <location>
        <begin position="6"/>
        <end position="119"/>
    </location>
</feature>
<gene>
    <name evidence="11" type="ORF">ABN16_12660</name>
</gene>
<dbReference type="KEGG" id="lko:ABN16_12660"/>
<evidence type="ECO:0000256" key="3">
    <source>
        <dbReference type="ARBA" id="ARBA00023015"/>
    </source>
</evidence>
<dbReference type="PANTHER" id="PTHR48111">
    <property type="entry name" value="REGULATOR OF RPOS"/>
    <property type="match status" value="1"/>
</dbReference>
<dbReference type="InterPro" id="IPR001867">
    <property type="entry name" value="OmpR/PhoB-type_DNA-bd"/>
</dbReference>
<keyword evidence="2" id="KW-0902">Two-component regulatory system</keyword>
<evidence type="ECO:0000259" key="9">
    <source>
        <dbReference type="PROSITE" id="PS50110"/>
    </source>
</evidence>
<dbReference type="GO" id="GO:0006355">
    <property type="term" value="P:regulation of DNA-templated transcription"/>
    <property type="evidence" value="ECO:0007669"/>
    <property type="project" value="InterPro"/>
</dbReference>
<organism evidence="11 12">
    <name type="scientific">Levilactobacillus koreensis</name>
    <dbReference type="NCBI Taxonomy" id="637971"/>
    <lineage>
        <taxon>Bacteria</taxon>
        <taxon>Bacillati</taxon>
        <taxon>Bacillota</taxon>
        <taxon>Bacilli</taxon>
        <taxon>Lactobacillales</taxon>
        <taxon>Lactobacillaceae</taxon>
        <taxon>Levilactobacillus</taxon>
    </lineage>
</organism>
<dbReference type="Gene3D" id="1.10.10.10">
    <property type="entry name" value="Winged helix-like DNA-binding domain superfamily/Winged helix DNA-binding domain"/>
    <property type="match status" value="1"/>
</dbReference>
<dbReference type="SUPFAM" id="SSF52172">
    <property type="entry name" value="CheY-like"/>
    <property type="match status" value="1"/>
</dbReference>
<dbReference type="CDD" id="cd00383">
    <property type="entry name" value="trans_reg_C"/>
    <property type="match status" value="1"/>
</dbReference>
<dbReference type="GO" id="GO:0005829">
    <property type="term" value="C:cytosol"/>
    <property type="evidence" value="ECO:0007669"/>
    <property type="project" value="TreeGrafter"/>
</dbReference>
<evidence type="ECO:0000256" key="5">
    <source>
        <dbReference type="ARBA" id="ARBA00023159"/>
    </source>
</evidence>
<evidence type="ECO:0000256" key="2">
    <source>
        <dbReference type="ARBA" id="ARBA00023012"/>
    </source>
</evidence>